<organism evidence="1 2">
    <name type="scientific">Peptoniphilus indolicus</name>
    <dbReference type="NCBI Taxonomy" id="33030"/>
    <lineage>
        <taxon>Bacteria</taxon>
        <taxon>Bacillati</taxon>
        <taxon>Bacillota</taxon>
        <taxon>Tissierellia</taxon>
        <taxon>Tissierellales</taxon>
        <taxon>Peptoniphilaceae</taxon>
        <taxon>Peptoniphilus</taxon>
    </lineage>
</organism>
<evidence type="ECO:0000313" key="2">
    <source>
        <dbReference type="Proteomes" id="UP000254777"/>
    </source>
</evidence>
<protein>
    <submittedName>
        <fullName evidence="1">Uncharacterized protein</fullName>
    </submittedName>
</protein>
<reference evidence="1 2" key="1">
    <citation type="submission" date="2018-06" db="EMBL/GenBank/DDBJ databases">
        <authorList>
            <consortium name="Pathogen Informatics"/>
            <person name="Doyle S."/>
        </authorList>
    </citation>
    <scope>NUCLEOTIDE SEQUENCE [LARGE SCALE GENOMIC DNA]</scope>
    <source>
        <strain evidence="1 2">NCTC11088</strain>
    </source>
</reference>
<gene>
    <name evidence="1" type="ORF">NCTC11088_00840</name>
</gene>
<accession>A0A379DAX7</accession>
<evidence type="ECO:0000313" key="1">
    <source>
        <dbReference type="EMBL" id="SUB75077.1"/>
    </source>
</evidence>
<dbReference type="AlphaFoldDB" id="A0A379DAX7"/>
<dbReference type="EMBL" id="UGTH01000001">
    <property type="protein sequence ID" value="SUB75077.1"/>
    <property type="molecule type" value="Genomic_DNA"/>
</dbReference>
<dbReference type="Proteomes" id="UP000254777">
    <property type="component" value="Unassembled WGS sequence"/>
</dbReference>
<proteinExistence type="predicted"/>
<sequence>MSSSITKKVIDLDKKEADFSFVPKLKSYGEIKPFGYDGGTCPIGSEKAMPNLRFTYAEIVSAVGWGIEIAAIAGFLYASGVGAIDIAMLNQIHDCLDAVRDLGGIYLSKSGIVLNGVGVCQRKCRGNDCYTAYYFNVRSVYTF</sequence>
<name>A0A379DAX7_9FIRM</name>